<dbReference type="Pfam" id="PF00092">
    <property type="entry name" value="VWA"/>
    <property type="match status" value="1"/>
</dbReference>
<sequence>MFVLQMRHTDLQDHYWTDEIPFSPESSVKVLVPGTITNAYLDNLIPDTPYSITVSALYADAEGSPVKGDGKTLPRAGPRNMRVFDATTSTLTIGWDHAEGPVRQYRIGYAPMTGDPITEFTMVSGNRNNAMLQNLFPDTPYNITVEAIYAEGPGGSLNGNGRTVGMLSPRNLRISDEWYTRFRVSWEPVSAPVQGYRLVYTPKGKDQPVDFFVGDVTSFTVTNLEPGTTYDVKVLAQYATGISAPLIGEGTTLYLNVTNIETYNVGHDNFCIKWSPHRAATSYRIKLNPVDPSSKGQQEVTIPAGLPQYCFDGLSPDALYEAAVFVQTPNLEGPGVGITEKTLVKPTPVPTLPPTPTPPPTIPPAWAVCKGAKADLVFVIDGSWSIGEQSFIKVVHFVSSVIAAFDIIGPSGMQVSDHLAFYT</sequence>
<proteinExistence type="predicted"/>
<comment type="subcellular location">
    <subcellularLocation>
        <location evidence="1">Secreted</location>
        <location evidence="1">Extracellular space</location>
    </subcellularLocation>
</comment>
<comment type="caution">
    <text evidence="5">The sequence shown here is derived from an EMBL/GenBank/DDBJ whole genome shotgun (WGS) entry which is preliminary data.</text>
</comment>
<dbReference type="SUPFAM" id="SSF53300">
    <property type="entry name" value="vWA-like"/>
    <property type="match status" value="1"/>
</dbReference>
<dbReference type="InterPro" id="IPR003961">
    <property type="entry name" value="FN3_dom"/>
</dbReference>
<organism evidence="5 6">
    <name type="scientific">Ilyodon furcidens</name>
    <name type="common">goldbreast splitfin</name>
    <dbReference type="NCBI Taxonomy" id="33524"/>
    <lineage>
        <taxon>Eukaryota</taxon>
        <taxon>Metazoa</taxon>
        <taxon>Chordata</taxon>
        <taxon>Craniata</taxon>
        <taxon>Vertebrata</taxon>
        <taxon>Euteleostomi</taxon>
        <taxon>Actinopterygii</taxon>
        <taxon>Neopterygii</taxon>
        <taxon>Teleostei</taxon>
        <taxon>Neoteleostei</taxon>
        <taxon>Acanthomorphata</taxon>
        <taxon>Ovalentaria</taxon>
        <taxon>Atherinomorphae</taxon>
        <taxon>Cyprinodontiformes</taxon>
        <taxon>Goodeidae</taxon>
        <taxon>Ilyodon</taxon>
    </lineage>
</organism>
<feature type="domain" description="Fibronectin type-III" evidence="4">
    <location>
        <begin position="168"/>
        <end position="256"/>
    </location>
</feature>
<gene>
    <name evidence="5" type="ORF">ILYODFUR_020868</name>
</gene>
<evidence type="ECO:0000259" key="3">
    <source>
        <dbReference type="PROSITE" id="PS50234"/>
    </source>
</evidence>
<dbReference type="InterPro" id="IPR036116">
    <property type="entry name" value="FN3_sf"/>
</dbReference>
<name>A0ABV0TMW0_9TELE</name>
<dbReference type="EMBL" id="JAHRIQ010036937">
    <property type="protein sequence ID" value="MEQ2233346.1"/>
    <property type="molecule type" value="Genomic_DNA"/>
</dbReference>
<feature type="domain" description="Fibronectin type-III" evidence="4">
    <location>
        <begin position="77"/>
        <end position="167"/>
    </location>
</feature>
<dbReference type="InterPro" id="IPR013783">
    <property type="entry name" value="Ig-like_fold"/>
</dbReference>
<dbReference type="PANTHER" id="PTHR46708:SF7">
    <property type="entry name" value="FIBRONECTIN TYPE-III DOMAIN-CONTAINING PROTEIN"/>
    <property type="match status" value="1"/>
</dbReference>
<feature type="domain" description="Fibronectin type-III" evidence="4">
    <location>
        <begin position="257"/>
        <end position="347"/>
    </location>
</feature>
<dbReference type="InterPro" id="IPR036465">
    <property type="entry name" value="vWFA_dom_sf"/>
</dbReference>
<reference evidence="5 6" key="1">
    <citation type="submission" date="2021-06" db="EMBL/GenBank/DDBJ databases">
        <authorList>
            <person name="Palmer J.M."/>
        </authorList>
    </citation>
    <scope>NUCLEOTIDE SEQUENCE [LARGE SCALE GENOMIC DNA]</scope>
    <source>
        <strain evidence="6">if_2019</strain>
        <tissue evidence="5">Muscle</tissue>
    </source>
</reference>
<dbReference type="Gene3D" id="2.60.40.10">
    <property type="entry name" value="Immunoglobulins"/>
    <property type="match status" value="4"/>
</dbReference>
<dbReference type="InterPro" id="IPR002035">
    <property type="entry name" value="VWF_A"/>
</dbReference>
<dbReference type="Proteomes" id="UP001482620">
    <property type="component" value="Unassembled WGS sequence"/>
</dbReference>
<evidence type="ECO:0000313" key="6">
    <source>
        <dbReference type="Proteomes" id="UP001482620"/>
    </source>
</evidence>
<evidence type="ECO:0000256" key="2">
    <source>
        <dbReference type="ARBA" id="ARBA00022737"/>
    </source>
</evidence>
<dbReference type="SUPFAM" id="SSF49265">
    <property type="entry name" value="Fibronectin type III"/>
    <property type="match status" value="3"/>
</dbReference>
<dbReference type="PROSITE" id="PS50853">
    <property type="entry name" value="FN3"/>
    <property type="match status" value="3"/>
</dbReference>
<dbReference type="PANTHER" id="PTHR46708">
    <property type="entry name" value="TENASCIN"/>
    <property type="match status" value="1"/>
</dbReference>
<dbReference type="PROSITE" id="PS50234">
    <property type="entry name" value="VWFA"/>
    <property type="match status" value="1"/>
</dbReference>
<evidence type="ECO:0000259" key="4">
    <source>
        <dbReference type="PROSITE" id="PS50853"/>
    </source>
</evidence>
<dbReference type="Pfam" id="PF00041">
    <property type="entry name" value="fn3"/>
    <property type="match status" value="2"/>
</dbReference>
<protein>
    <recommendedName>
        <fullName evidence="7">Collagen alpha-1(XII) chain</fullName>
    </recommendedName>
</protein>
<keyword evidence="6" id="KW-1185">Reference proteome</keyword>
<dbReference type="InterPro" id="IPR050991">
    <property type="entry name" value="ECM_Regulatory_Proteins"/>
</dbReference>
<dbReference type="Gene3D" id="3.40.50.410">
    <property type="entry name" value="von Willebrand factor, type A domain"/>
    <property type="match status" value="1"/>
</dbReference>
<dbReference type="SMART" id="SM00060">
    <property type="entry name" value="FN3"/>
    <property type="match status" value="3"/>
</dbReference>
<evidence type="ECO:0000256" key="1">
    <source>
        <dbReference type="ARBA" id="ARBA00004239"/>
    </source>
</evidence>
<evidence type="ECO:0000313" key="5">
    <source>
        <dbReference type="EMBL" id="MEQ2233346.1"/>
    </source>
</evidence>
<feature type="domain" description="VWFA" evidence="3">
    <location>
        <begin position="375"/>
        <end position="423"/>
    </location>
</feature>
<keyword evidence="2" id="KW-0677">Repeat</keyword>
<accession>A0ABV0TMW0</accession>
<evidence type="ECO:0008006" key="7">
    <source>
        <dbReference type="Google" id="ProtNLM"/>
    </source>
</evidence>
<dbReference type="CDD" id="cd00063">
    <property type="entry name" value="FN3"/>
    <property type="match status" value="2"/>
</dbReference>